<accession>A0ABD5P2H7</accession>
<dbReference type="GeneID" id="71855953"/>
<organism evidence="1 2">
    <name type="scientific">Natribaculum luteum</name>
    <dbReference type="NCBI Taxonomy" id="1586232"/>
    <lineage>
        <taxon>Archaea</taxon>
        <taxon>Methanobacteriati</taxon>
        <taxon>Methanobacteriota</taxon>
        <taxon>Stenosarchaea group</taxon>
        <taxon>Halobacteria</taxon>
        <taxon>Halobacteriales</taxon>
        <taxon>Natrialbaceae</taxon>
        <taxon>Natribaculum</taxon>
    </lineage>
</organism>
<dbReference type="Pfam" id="PF21811">
    <property type="entry name" value="RdfA"/>
    <property type="match status" value="1"/>
</dbReference>
<dbReference type="RefSeq" id="WP_322987061.1">
    <property type="nucleotide sequence ID" value="NZ_CP095398.1"/>
</dbReference>
<dbReference type="EMBL" id="JBHSDJ010000120">
    <property type="protein sequence ID" value="MFC4248325.1"/>
    <property type="molecule type" value="Genomic_DNA"/>
</dbReference>
<comment type="caution">
    <text evidence="1">The sequence shown here is derived from an EMBL/GenBank/DDBJ whole genome shotgun (WGS) entry which is preliminary data.</text>
</comment>
<sequence length="210" mass="24105">MDDSNTGNSPGRRSKVVRLIDEYELEGIGAEMERLWTTSGDDRMSLRSLADYFNQQLLAEAMAAAGMQPLTGEVENVYELLTSEDTNSADRTRAQRRLEREGVDVEKLTSDFVTYQAIRTYLKEYRDAEYATDNRDRTVIEAENVRRFRSRLATITESKLEQLENSDDLILGEFRLFVDINVLCEDCGQQYEIEELLERGGCDCPELDNE</sequence>
<dbReference type="InterPro" id="IPR048925">
    <property type="entry name" value="RdfA"/>
</dbReference>
<name>A0ABD5P2H7_9EURY</name>
<evidence type="ECO:0000313" key="1">
    <source>
        <dbReference type="EMBL" id="MFC4248325.1"/>
    </source>
</evidence>
<reference evidence="1 2" key="1">
    <citation type="journal article" date="2014" name="Int. J. Syst. Evol. Microbiol.">
        <title>Complete genome sequence of Corynebacterium casei LMG S-19264T (=DSM 44701T), isolated from a smear-ripened cheese.</title>
        <authorList>
            <consortium name="US DOE Joint Genome Institute (JGI-PGF)"/>
            <person name="Walter F."/>
            <person name="Albersmeier A."/>
            <person name="Kalinowski J."/>
            <person name="Ruckert C."/>
        </authorList>
    </citation>
    <scope>NUCLEOTIDE SEQUENCE [LARGE SCALE GENOMIC DNA]</scope>
    <source>
        <strain evidence="1 2">IBRC-M 10912</strain>
    </source>
</reference>
<dbReference type="AlphaFoldDB" id="A0ABD5P2H7"/>
<protein>
    <submittedName>
        <fullName evidence="1">Rod-determining factor RdfA</fullName>
    </submittedName>
</protein>
<evidence type="ECO:0000313" key="2">
    <source>
        <dbReference type="Proteomes" id="UP001595821"/>
    </source>
</evidence>
<proteinExistence type="predicted"/>
<gene>
    <name evidence="1" type="primary">rdfA</name>
    <name evidence="1" type="ORF">ACFOZ7_15535</name>
</gene>
<dbReference type="Proteomes" id="UP001595821">
    <property type="component" value="Unassembled WGS sequence"/>
</dbReference>